<keyword evidence="2 4" id="KW-0378">Hydrolase</keyword>
<sequence>MAARFRYVVSDMDGTLLSPNHTISDYTRDTLKALVHEFGVTPILATGRCYADVRVVAENLKKHIWGDGTTLPGALPATSPTRAPMLYLITSNGAVVHNGVTHELVLRSCIEPALAEKILLLLASDETVVNTNAYQNEDWVCRIDWPEMMAANQESGIRYIHVPQPPPSSAYTPATSAAAATAADASPRGIEIGDYSGISKIFFITDDAARMSLLADEVRAIAAAHGGAMPSLTFSTSDCMDIMADGVTKGAALRQLFSAVLPAKDGVDVVADAIAHSIGFGDGLNDAEMLSTVGKGCAMGNANPKLTAQHPELEVIGTNAEDGVAKKLRSVFGLQL</sequence>
<dbReference type="Gene3D" id="3.40.50.1000">
    <property type="entry name" value="HAD superfamily/HAD-like"/>
    <property type="match status" value="1"/>
</dbReference>
<gene>
    <name evidence="4" type="ORF">NESM_000572600</name>
</gene>
<dbReference type="PROSITE" id="PS01228">
    <property type="entry name" value="COF_1"/>
    <property type="match status" value="1"/>
</dbReference>
<evidence type="ECO:0000313" key="5">
    <source>
        <dbReference type="Proteomes" id="UP001430356"/>
    </source>
</evidence>
<dbReference type="GO" id="GO:0016787">
    <property type="term" value="F:hydrolase activity"/>
    <property type="evidence" value="ECO:0007669"/>
    <property type="project" value="UniProtKB-KW"/>
</dbReference>
<dbReference type="PANTHER" id="PTHR47267">
    <property type="match status" value="1"/>
</dbReference>
<dbReference type="Pfam" id="PF08282">
    <property type="entry name" value="Hydrolase_3"/>
    <property type="match status" value="1"/>
</dbReference>
<dbReference type="InterPro" id="IPR023214">
    <property type="entry name" value="HAD_sf"/>
</dbReference>
<dbReference type="Proteomes" id="UP001430356">
    <property type="component" value="Unassembled WGS sequence"/>
</dbReference>
<keyword evidence="5" id="KW-1185">Reference proteome</keyword>
<evidence type="ECO:0000313" key="4">
    <source>
        <dbReference type="EMBL" id="KAK7196362.1"/>
    </source>
</evidence>
<comment type="caution">
    <text evidence="4">The sequence shown here is derived from an EMBL/GenBank/DDBJ whole genome shotgun (WGS) entry which is preliminary data.</text>
</comment>
<organism evidence="4 5">
    <name type="scientific">Novymonas esmeraldas</name>
    <dbReference type="NCBI Taxonomy" id="1808958"/>
    <lineage>
        <taxon>Eukaryota</taxon>
        <taxon>Discoba</taxon>
        <taxon>Euglenozoa</taxon>
        <taxon>Kinetoplastea</taxon>
        <taxon>Metakinetoplastina</taxon>
        <taxon>Trypanosomatida</taxon>
        <taxon>Trypanosomatidae</taxon>
        <taxon>Novymonas</taxon>
    </lineage>
</organism>
<dbReference type="Gene3D" id="3.30.1240.10">
    <property type="match status" value="1"/>
</dbReference>
<reference evidence="4 5" key="1">
    <citation type="journal article" date="2021" name="MBio">
        <title>A New Model Trypanosomatid, Novymonas esmeraldas: Genomic Perception of Its 'Candidatus Pandoraea novymonadis' Endosymbiont.</title>
        <authorList>
            <person name="Zakharova A."/>
            <person name="Saura A."/>
            <person name="Butenko A."/>
            <person name="Podesvova L."/>
            <person name="Warmusova S."/>
            <person name="Kostygov A.Y."/>
            <person name="Nenarokova A."/>
            <person name="Lukes J."/>
            <person name="Opperdoes F.R."/>
            <person name="Yurchenko V."/>
        </authorList>
    </citation>
    <scope>NUCLEOTIDE SEQUENCE [LARGE SCALE GENOMIC DNA]</scope>
    <source>
        <strain evidence="4 5">E262AT.01</strain>
    </source>
</reference>
<protein>
    <submittedName>
        <fullName evidence="4">Haloacid dehalogenase-like hydrolase-like protein</fullName>
    </submittedName>
</protein>
<dbReference type="PROSITE" id="PS01229">
    <property type="entry name" value="COF_2"/>
    <property type="match status" value="1"/>
</dbReference>
<evidence type="ECO:0000256" key="2">
    <source>
        <dbReference type="ARBA" id="ARBA00022801"/>
    </source>
</evidence>
<dbReference type="InterPro" id="IPR036412">
    <property type="entry name" value="HAD-like_sf"/>
</dbReference>
<dbReference type="PANTHER" id="PTHR47267:SF4">
    <property type="entry name" value="PYRIDOXAL PHOSPHATE PHOSPHATASE YIGL"/>
    <property type="match status" value="1"/>
</dbReference>
<proteinExistence type="predicted"/>
<keyword evidence="3" id="KW-0460">Magnesium</keyword>
<accession>A0AAW0ESX8</accession>
<dbReference type="EMBL" id="JAECZO010000074">
    <property type="protein sequence ID" value="KAK7196362.1"/>
    <property type="molecule type" value="Genomic_DNA"/>
</dbReference>
<evidence type="ECO:0000256" key="1">
    <source>
        <dbReference type="ARBA" id="ARBA00001946"/>
    </source>
</evidence>
<name>A0AAW0ESX8_9TRYP</name>
<comment type="cofactor">
    <cofactor evidence="1">
        <name>Mg(2+)</name>
        <dbReference type="ChEBI" id="CHEBI:18420"/>
    </cofactor>
</comment>
<dbReference type="SUPFAM" id="SSF56784">
    <property type="entry name" value="HAD-like"/>
    <property type="match status" value="1"/>
</dbReference>
<dbReference type="AlphaFoldDB" id="A0AAW0ESX8"/>
<evidence type="ECO:0000256" key="3">
    <source>
        <dbReference type="ARBA" id="ARBA00022842"/>
    </source>
</evidence>